<dbReference type="SUPFAM" id="SSF52096">
    <property type="entry name" value="ClpP/crotonase"/>
    <property type="match status" value="1"/>
</dbReference>
<dbReference type="Pfam" id="PF00378">
    <property type="entry name" value="ECH_1"/>
    <property type="match status" value="1"/>
</dbReference>
<dbReference type="PANTHER" id="PTHR43149">
    <property type="entry name" value="ENOYL-COA HYDRATASE"/>
    <property type="match status" value="1"/>
</dbReference>
<accession>A0ABV8XU46</accession>
<dbReference type="InterPro" id="IPR001753">
    <property type="entry name" value="Enoyl-CoA_hydra/iso"/>
</dbReference>
<dbReference type="EMBL" id="JBHSEH010000024">
    <property type="protein sequence ID" value="MFC4427860.1"/>
    <property type="molecule type" value="Genomic_DNA"/>
</dbReference>
<keyword evidence="3" id="KW-1185">Reference proteome</keyword>
<comment type="caution">
    <text evidence="2">The sequence shown here is derived from an EMBL/GenBank/DDBJ whole genome shotgun (WGS) entry which is preliminary data.</text>
</comment>
<proteinExistence type="inferred from homology"/>
<dbReference type="CDD" id="cd06558">
    <property type="entry name" value="crotonase-like"/>
    <property type="match status" value="1"/>
</dbReference>
<dbReference type="RefSeq" id="WP_380041762.1">
    <property type="nucleotide sequence ID" value="NZ_JBHSEH010000024.1"/>
</dbReference>
<evidence type="ECO:0000313" key="2">
    <source>
        <dbReference type="EMBL" id="MFC4427860.1"/>
    </source>
</evidence>
<name>A0ABV8XU46_9DEIO</name>
<organism evidence="2 3">
    <name type="scientific">Deinococcus navajonensis</name>
    <dbReference type="NCBI Taxonomy" id="309884"/>
    <lineage>
        <taxon>Bacteria</taxon>
        <taxon>Thermotogati</taxon>
        <taxon>Deinococcota</taxon>
        <taxon>Deinococci</taxon>
        <taxon>Deinococcales</taxon>
        <taxon>Deinococcaceae</taxon>
        <taxon>Deinococcus</taxon>
    </lineage>
</organism>
<dbReference type="Gene3D" id="3.90.226.10">
    <property type="entry name" value="2-enoyl-CoA Hydratase, Chain A, domain 1"/>
    <property type="match status" value="1"/>
</dbReference>
<dbReference type="PANTHER" id="PTHR43149:SF1">
    <property type="entry name" value="DELTA(3,5)-DELTA(2,4)-DIENOYL-COA ISOMERASE, MITOCHONDRIAL"/>
    <property type="match status" value="1"/>
</dbReference>
<sequence length="246" mass="26023">MSFQSVNLTRMGETVTLTLVTKKGTLGPGFWREMPAVLRELSDARAVILRGQELFSAGLDLHATGPQILPLLGDQAGFTALVDEMHAAIEGLAALPVPVIAAVHGWCIGAGLELIAAADVRLCSADARFSLPEVKLGITADLGGLQRLPPLIGQGRAVHLALSGDPIDAVTAERWGLVTEVHPSPEALFVRAQALADQLAALPPRAVEGTKRVLNDGLPHRQSMAAAVAWNARHMNAEVLMNALRK</sequence>
<protein>
    <submittedName>
        <fullName evidence="2">Enoyl-CoA hydratase-related protein</fullName>
    </submittedName>
</protein>
<evidence type="ECO:0000256" key="1">
    <source>
        <dbReference type="ARBA" id="ARBA00005254"/>
    </source>
</evidence>
<reference evidence="3" key="1">
    <citation type="journal article" date="2019" name="Int. J. Syst. Evol. Microbiol.">
        <title>The Global Catalogue of Microorganisms (GCM) 10K type strain sequencing project: providing services to taxonomists for standard genome sequencing and annotation.</title>
        <authorList>
            <consortium name="The Broad Institute Genomics Platform"/>
            <consortium name="The Broad Institute Genome Sequencing Center for Infectious Disease"/>
            <person name="Wu L."/>
            <person name="Ma J."/>
        </authorList>
    </citation>
    <scope>NUCLEOTIDE SEQUENCE [LARGE SCALE GENOMIC DNA]</scope>
    <source>
        <strain evidence="3">CCUG 56029</strain>
    </source>
</reference>
<dbReference type="InterPro" id="IPR045002">
    <property type="entry name" value="Ech1-like"/>
</dbReference>
<gene>
    <name evidence="2" type="ORF">ACFOZ9_16705</name>
</gene>
<evidence type="ECO:0000313" key="3">
    <source>
        <dbReference type="Proteomes" id="UP001595998"/>
    </source>
</evidence>
<dbReference type="InterPro" id="IPR029045">
    <property type="entry name" value="ClpP/crotonase-like_dom_sf"/>
</dbReference>
<comment type="similarity">
    <text evidence="1">Belongs to the enoyl-CoA hydratase/isomerase family.</text>
</comment>
<dbReference type="Proteomes" id="UP001595998">
    <property type="component" value="Unassembled WGS sequence"/>
</dbReference>